<evidence type="ECO:0000313" key="2">
    <source>
        <dbReference type="EnsemblPlants" id="MELO3C016621.2.1"/>
    </source>
</evidence>
<reference evidence="2" key="1">
    <citation type="submission" date="2023-03" db="UniProtKB">
        <authorList>
            <consortium name="EnsemblPlants"/>
        </authorList>
    </citation>
    <scope>IDENTIFICATION</scope>
</reference>
<dbReference type="EnsemblPlants" id="MELO3C016621.2.1">
    <property type="protein sequence ID" value="MELO3C016621.2.1"/>
    <property type="gene ID" value="MELO3C016621.2"/>
</dbReference>
<organism evidence="2">
    <name type="scientific">Cucumis melo</name>
    <name type="common">Muskmelon</name>
    <dbReference type="NCBI Taxonomy" id="3656"/>
    <lineage>
        <taxon>Eukaryota</taxon>
        <taxon>Viridiplantae</taxon>
        <taxon>Streptophyta</taxon>
        <taxon>Embryophyta</taxon>
        <taxon>Tracheophyta</taxon>
        <taxon>Spermatophyta</taxon>
        <taxon>Magnoliopsida</taxon>
        <taxon>eudicotyledons</taxon>
        <taxon>Gunneridae</taxon>
        <taxon>Pentapetalae</taxon>
        <taxon>rosids</taxon>
        <taxon>fabids</taxon>
        <taxon>Cucurbitales</taxon>
        <taxon>Cucurbitaceae</taxon>
        <taxon>Benincaseae</taxon>
        <taxon>Cucumis</taxon>
    </lineage>
</organism>
<proteinExistence type="predicted"/>
<sequence>ALKNARVQEKDEENNSLPPLPLKRKNASTSKEEVDAAMEEASENDPPHRKRSKLTSKQVIKEETPSSSKSISLQDLPPSPKSDPHTLLENQENLSPSPNDETISPPLHQNHPYHQNCLSPQPAKPSLSYNHQNHSPSSFPRNILLDFPTSS</sequence>
<name>A0A9I9DDU5_CUCME</name>
<dbReference type="AlphaFoldDB" id="A0A9I9DDU5"/>
<feature type="region of interest" description="Disordered" evidence="1">
    <location>
        <begin position="1"/>
        <end position="151"/>
    </location>
</feature>
<feature type="compositionally biased region" description="Polar residues" evidence="1">
    <location>
        <begin position="127"/>
        <end position="140"/>
    </location>
</feature>
<evidence type="ECO:0000256" key="1">
    <source>
        <dbReference type="SAM" id="MobiDB-lite"/>
    </source>
</evidence>
<protein>
    <submittedName>
        <fullName evidence="2">Uncharacterized protein</fullName>
    </submittedName>
</protein>
<dbReference type="Gramene" id="MELO3C016621.2.1">
    <property type="protein sequence ID" value="MELO3C016621.2.1"/>
    <property type="gene ID" value="MELO3C016621.2"/>
</dbReference>
<accession>A0A9I9DDU5</accession>
<feature type="compositionally biased region" description="Polar residues" evidence="1">
    <location>
        <begin position="88"/>
        <end position="102"/>
    </location>
</feature>